<name>A0AAV4QB36_CAEEX</name>
<organism evidence="1 2">
    <name type="scientific">Caerostris extrusa</name>
    <name type="common">Bark spider</name>
    <name type="synonym">Caerostris bankana</name>
    <dbReference type="NCBI Taxonomy" id="172846"/>
    <lineage>
        <taxon>Eukaryota</taxon>
        <taxon>Metazoa</taxon>
        <taxon>Ecdysozoa</taxon>
        <taxon>Arthropoda</taxon>
        <taxon>Chelicerata</taxon>
        <taxon>Arachnida</taxon>
        <taxon>Araneae</taxon>
        <taxon>Araneomorphae</taxon>
        <taxon>Entelegynae</taxon>
        <taxon>Araneoidea</taxon>
        <taxon>Araneidae</taxon>
        <taxon>Caerostris</taxon>
    </lineage>
</organism>
<proteinExistence type="predicted"/>
<sequence length="159" mass="18830">MADAFRSPLNGAFRVMHRETKTRTISNHLKLCRFIVSDISRKYKLLTQQVSFPIMNSVTDFSELSFDAEDFPHHFQYIAVSQRGTNMLWVRMLSHKNCFAPIRRNISFHLIYYLIQSKRYYILSVVVKQSVITMEFIIWSNLELNLNLVKCHGMAYMRL</sequence>
<keyword evidence="2" id="KW-1185">Reference proteome</keyword>
<dbReference type="Proteomes" id="UP001054945">
    <property type="component" value="Unassembled WGS sequence"/>
</dbReference>
<evidence type="ECO:0000313" key="1">
    <source>
        <dbReference type="EMBL" id="GIY04608.1"/>
    </source>
</evidence>
<comment type="caution">
    <text evidence="1">The sequence shown here is derived from an EMBL/GenBank/DDBJ whole genome shotgun (WGS) entry which is preliminary data.</text>
</comment>
<evidence type="ECO:0000313" key="2">
    <source>
        <dbReference type="Proteomes" id="UP001054945"/>
    </source>
</evidence>
<dbReference type="EMBL" id="BPLR01005735">
    <property type="protein sequence ID" value="GIY04608.1"/>
    <property type="molecule type" value="Genomic_DNA"/>
</dbReference>
<dbReference type="AlphaFoldDB" id="A0AAV4QB36"/>
<accession>A0AAV4QB36</accession>
<protein>
    <submittedName>
        <fullName evidence="1">Uncharacterized protein</fullName>
    </submittedName>
</protein>
<reference evidence="1 2" key="1">
    <citation type="submission" date="2021-06" db="EMBL/GenBank/DDBJ databases">
        <title>Caerostris extrusa draft genome.</title>
        <authorList>
            <person name="Kono N."/>
            <person name="Arakawa K."/>
        </authorList>
    </citation>
    <scope>NUCLEOTIDE SEQUENCE [LARGE SCALE GENOMIC DNA]</scope>
</reference>
<gene>
    <name evidence="1" type="ORF">CEXT_194001</name>
</gene>